<evidence type="ECO:0000313" key="1">
    <source>
        <dbReference type="EMBL" id="MDN3687672.1"/>
    </source>
</evidence>
<proteinExistence type="predicted"/>
<gene>
    <name evidence="1" type="ORF">QWZ15_07525</name>
</gene>
<keyword evidence="2" id="KW-1185">Reference proteome</keyword>
<comment type="caution">
    <text evidence="1">The sequence shown here is derived from an EMBL/GenBank/DDBJ whole genome shotgun (WGS) entry which is preliminary data.</text>
</comment>
<dbReference type="EMBL" id="JAUFQS010000006">
    <property type="protein sequence ID" value="MDN3687672.1"/>
    <property type="molecule type" value="Genomic_DNA"/>
</dbReference>
<organism evidence="1 2">
    <name type="scientific">Cyclobacterium jeungdonense</name>
    <dbReference type="NCBI Taxonomy" id="708087"/>
    <lineage>
        <taxon>Bacteria</taxon>
        <taxon>Pseudomonadati</taxon>
        <taxon>Bacteroidota</taxon>
        <taxon>Cytophagia</taxon>
        <taxon>Cytophagales</taxon>
        <taxon>Cyclobacteriaceae</taxon>
        <taxon>Cyclobacterium</taxon>
    </lineage>
</organism>
<protein>
    <submittedName>
        <fullName evidence="1">6-bladed beta-propeller</fullName>
    </submittedName>
</protein>
<dbReference type="Pfam" id="PF17170">
    <property type="entry name" value="DUF5128"/>
    <property type="match status" value="1"/>
</dbReference>
<dbReference type="PROSITE" id="PS51257">
    <property type="entry name" value="PROKAR_LIPOPROTEIN"/>
    <property type="match status" value="1"/>
</dbReference>
<dbReference type="RefSeq" id="WP_163385059.1">
    <property type="nucleotide sequence ID" value="NZ_JAUFQS010000006.1"/>
</dbReference>
<evidence type="ECO:0000313" key="2">
    <source>
        <dbReference type="Proteomes" id="UP001236663"/>
    </source>
</evidence>
<sequence>MKPLPSQLLYTIVMVLLASCQKESISTGDLPLMELEDIELIRTPYTIVKVIPLETNENNLLGDFLTVKFSDAAFFIFDENARDAIHTFDRKGNYQGRSVETGEGPGMVANISDFIPTPEGTEILNAQGDQAKIIRFDNSGEIKGNLNLDYYGSSFTKLANGHYVASGSYNLPLVENRLAIMDGHGNTVKTFLPNTHEILPMQEKNFYTANETVFFHEIYNNTTYKVLEESLASQYQFDFGKYSIPERFFEMDWMAGFEMLNQQGFAVISQYWENEEKAFFGVDVQVNGERKNHQVILDKHNMQAGKRIISANDLNAFYHPVGVLDELLVFVAQAPAYLKLEADQLPENSPIVQEGDNPVLLFVEF</sequence>
<accession>A0ABT8C6I4</accession>
<dbReference type="Proteomes" id="UP001236663">
    <property type="component" value="Unassembled WGS sequence"/>
</dbReference>
<reference evidence="2" key="1">
    <citation type="journal article" date="2019" name="Int. J. Syst. Evol. Microbiol.">
        <title>The Global Catalogue of Microorganisms (GCM) 10K type strain sequencing project: providing services to taxonomists for standard genome sequencing and annotation.</title>
        <authorList>
            <consortium name="The Broad Institute Genomics Platform"/>
            <consortium name="The Broad Institute Genome Sequencing Center for Infectious Disease"/>
            <person name="Wu L."/>
            <person name="Ma J."/>
        </authorList>
    </citation>
    <scope>NUCLEOTIDE SEQUENCE [LARGE SCALE GENOMIC DNA]</scope>
    <source>
        <strain evidence="2">CECT 7706</strain>
    </source>
</reference>
<name>A0ABT8C6I4_9BACT</name>